<dbReference type="OrthoDB" id="66620at2759"/>
<keyword evidence="2" id="KW-0813">Transport</keyword>
<feature type="transmembrane region" description="Helical" evidence="7">
    <location>
        <begin position="699"/>
        <end position="721"/>
    </location>
</feature>
<evidence type="ECO:0000256" key="6">
    <source>
        <dbReference type="SAM" id="MobiDB-lite"/>
    </source>
</evidence>
<protein>
    <recommendedName>
        <fullName evidence="10">ABC transporter domain-containing protein</fullName>
    </recommendedName>
</protein>
<feature type="region of interest" description="Disordered" evidence="6">
    <location>
        <begin position="137"/>
        <end position="308"/>
    </location>
</feature>
<accession>A0A6H5I6T8</accession>
<feature type="region of interest" description="Disordered" evidence="6">
    <location>
        <begin position="1"/>
        <end position="20"/>
    </location>
</feature>
<dbReference type="PANTHER" id="PTHR48041:SF89">
    <property type="entry name" value="FI03229P"/>
    <property type="match status" value="1"/>
</dbReference>
<keyword evidence="4 7" id="KW-1133">Transmembrane helix</keyword>
<name>A0A6H5I6T8_9HYME</name>
<dbReference type="Gene3D" id="3.40.50.300">
    <property type="entry name" value="P-loop containing nucleotide triphosphate hydrolases"/>
    <property type="match status" value="1"/>
</dbReference>
<feature type="transmembrane region" description="Helical" evidence="7">
    <location>
        <begin position="634"/>
        <end position="654"/>
    </location>
</feature>
<dbReference type="InterPro" id="IPR027417">
    <property type="entry name" value="P-loop_NTPase"/>
</dbReference>
<dbReference type="Proteomes" id="UP000479190">
    <property type="component" value="Unassembled WGS sequence"/>
</dbReference>
<reference evidence="8 9" key="1">
    <citation type="submission" date="2020-02" db="EMBL/GenBank/DDBJ databases">
        <authorList>
            <person name="Ferguson B K."/>
        </authorList>
    </citation>
    <scope>NUCLEOTIDE SEQUENCE [LARGE SCALE GENOMIC DNA]</scope>
</reference>
<feature type="compositionally biased region" description="Low complexity" evidence="6">
    <location>
        <begin position="1"/>
        <end position="11"/>
    </location>
</feature>
<evidence type="ECO:0000256" key="4">
    <source>
        <dbReference type="ARBA" id="ARBA00022989"/>
    </source>
</evidence>
<keyword evidence="5 7" id="KW-0472">Membrane</keyword>
<evidence type="ECO:0000313" key="9">
    <source>
        <dbReference type="Proteomes" id="UP000479190"/>
    </source>
</evidence>
<feature type="compositionally biased region" description="Basic residues" evidence="6">
    <location>
        <begin position="242"/>
        <end position="251"/>
    </location>
</feature>
<proteinExistence type="predicted"/>
<gene>
    <name evidence="8" type="ORF">TBRA_LOCUS5013</name>
</gene>
<dbReference type="SUPFAM" id="SSF52540">
    <property type="entry name" value="P-loop containing nucleoside triphosphate hydrolases"/>
    <property type="match status" value="1"/>
</dbReference>
<dbReference type="PANTHER" id="PTHR48041">
    <property type="entry name" value="ABC TRANSPORTER G FAMILY MEMBER 28"/>
    <property type="match status" value="1"/>
</dbReference>
<evidence type="ECO:0000256" key="2">
    <source>
        <dbReference type="ARBA" id="ARBA00022448"/>
    </source>
</evidence>
<keyword evidence="3 7" id="KW-0812">Transmembrane</keyword>
<keyword evidence="9" id="KW-1185">Reference proteome</keyword>
<dbReference type="GO" id="GO:0042626">
    <property type="term" value="F:ATPase-coupled transmembrane transporter activity"/>
    <property type="evidence" value="ECO:0007669"/>
    <property type="project" value="TreeGrafter"/>
</dbReference>
<dbReference type="EMBL" id="CADCXV010000699">
    <property type="protein sequence ID" value="CAB0033093.1"/>
    <property type="molecule type" value="Genomic_DNA"/>
</dbReference>
<feature type="compositionally biased region" description="Basic residues" evidence="6">
    <location>
        <begin position="224"/>
        <end position="234"/>
    </location>
</feature>
<feature type="compositionally biased region" description="Polar residues" evidence="6">
    <location>
        <begin position="141"/>
        <end position="150"/>
    </location>
</feature>
<evidence type="ECO:0000313" key="8">
    <source>
        <dbReference type="EMBL" id="CAB0033093.1"/>
    </source>
</evidence>
<evidence type="ECO:0008006" key="10">
    <source>
        <dbReference type="Google" id="ProtNLM"/>
    </source>
</evidence>
<feature type="compositionally biased region" description="Basic residues" evidence="6">
    <location>
        <begin position="182"/>
        <end position="191"/>
    </location>
</feature>
<evidence type="ECO:0000256" key="1">
    <source>
        <dbReference type="ARBA" id="ARBA00004141"/>
    </source>
</evidence>
<feature type="transmembrane region" description="Helical" evidence="7">
    <location>
        <begin position="728"/>
        <end position="750"/>
    </location>
</feature>
<comment type="subcellular location">
    <subcellularLocation>
        <location evidence="1">Membrane</location>
        <topology evidence="1">Multi-pass membrane protein</topology>
    </subcellularLocation>
</comment>
<feature type="compositionally biased region" description="Low complexity" evidence="6">
    <location>
        <begin position="156"/>
        <end position="170"/>
    </location>
</feature>
<feature type="transmembrane region" description="Helical" evidence="7">
    <location>
        <begin position="838"/>
        <end position="857"/>
    </location>
</feature>
<evidence type="ECO:0000256" key="7">
    <source>
        <dbReference type="SAM" id="Phobius"/>
    </source>
</evidence>
<organism evidence="8 9">
    <name type="scientific">Trichogramma brassicae</name>
    <dbReference type="NCBI Taxonomy" id="86971"/>
    <lineage>
        <taxon>Eukaryota</taxon>
        <taxon>Metazoa</taxon>
        <taxon>Ecdysozoa</taxon>
        <taxon>Arthropoda</taxon>
        <taxon>Hexapoda</taxon>
        <taxon>Insecta</taxon>
        <taxon>Pterygota</taxon>
        <taxon>Neoptera</taxon>
        <taxon>Endopterygota</taxon>
        <taxon>Hymenoptera</taxon>
        <taxon>Apocrita</taxon>
        <taxon>Proctotrupomorpha</taxon>
        <taxon>Chalcidoidea</taxon>
        <taxon>Trichogrammatidae</taxon>
        <taxon>Trichogramma</taxon>
    </lineage>
</organism>
<evidence type="ECO:0000256" key="5">
    <source>
        <dbReference type="ARBA" id="ARBA00023136"/>
    </source>
</evidence>
<sequence length="872" mass="95455">MQQQQQQQQQQESWELERRYSVPGGLDTRCLEESSGQQHHQHQQHNGMIGTLAQQAAAQANGGAAMAQPPASEDLHAWSIYRQNLNSDFTDSALGSAEKSPLPYGNFQLRDSTVHPLAASNSYTYLKFGLPRVLPPGGGASSSTATTRQGASPEVPQAAAAGTQPARAATIPARRVGSGLHRCSRRQRRPRLAIDCRPSPRNHRDSSSHMGGYSAAPHGGSQQPHHHYQQHHHPAASSIGLSHHHNHHYNKTGRESRLRSASEANLLQSSSASTGAGGGHLMMASSSPRPSALGNRRHSIAPIDPGLHHHYAQHHHSNLHPAHHHLEAGAGDLLAVMSTSEREGTLILETIAGRRRIKRGEILLNGRIVSTDNLRTRVSYLSADSPEAGLSPNLTVHQCLCFYRHLRGSADVSSLEADGILIDLGLEPTKHCLVSALTCSETRRLSLGCRMLEGLQLMCLDRPTRGLDIFDAFIVEFLRAWAQRITLTSGGRVMYSGPRRDMLPYFALAEFPCPPFKNPSDYYLDLVTLDDLSAEAMLESSQRIEHLAELARARLPGLSEPQASGSGLPTAARSSHLCGQIYALFLRKLVYSQPWSLKRLVLKLLVAVSLGLALGACFQGVANDSNLHLRDRAGFHYACLGVMFWPLCLMGQIMCSIPSWCLVYLAYLAPAYALTGLHLGPSSPEGASLLSHEEKLDNFWRFLSVGLVFLLLQHYLCSLLCHLFATSWSFLALLGSGLLLGQSTLASGLTLHLGNLYGWLGWLSPLRWVMAMLLPPLHSPETMQRLKNCKAKQIQRQDIITQSACEIPDGELALRELGYYDQLDAASGTTTMMTLDEAWLLLALGVVLLAIVCVFGYCRHPNAKNKLESVPQ</sequence>
<dbReference type="AlphaFoldDB" id="A0A6H5I6T8"/>
<feature type="region of interest" description="Disordered" evidence="6">
    <location>
        <begin position="25"/>
        <end position="46"/>
    </location>
</feature>
<dbReference type="GO" id="GO:0005886">
    <property type="term" value="C:plasma membrane"/>
    <property type="evidence" value="ECO:0007669"/>
    <property type="project" value="TreeGrafter"/>
</dbReference>
<feature type="transmembrane region" description="Helical" evidence="7">
    <location>
        <begin position="600"/>
        <end position="622"/>
    </location>
</feature>
<evidence type="ECO:0000256" key="3">
    <source>
        <dbReference type="ARBA" id="ARBA00022692"/>
    </source>
</evidence>
<dbReference type="InterPro" id="IPR050352">
    <property type="entry name" value="ABCG_transporters"/>
</dbReference>
<feature type="transmembrane region" description="Helical" evidence="7">
    <location>
        <begin position="661"/>
        <end position="679"/>
    </location>
</feature>